<evidence type="ECO:0000259" key="5">
    <source>
        <dbReference type="PROSITE" id="PS01358"/>
    </source>
</evidence>
<evidence type="ECO:0000256" key="4">
    <source>
        <dbReference type="SAM" id="MobiDB-lite"/>
    </source>
</evidence>
<evidence type="ECO:0000313" key="7">
    <source>
        <dbReference type="Proteomes" id="UP001530400"/>
    </source>
</evidence>
<keyword evidence="3" id="KW-0862">Zinc</keyword>
<feature type="compositionally biased region" description="Acidic residues" evidence="4">
    <location>
        <begin position="160"/>
        <end position="170"/>
    </location>
</feature>
<evidence type="ECO:0000256" key="2">
    <source>
        <dbReference type="ARBA" id="ARBA00022771"/>
    </source>
</evidence>
<protein>
    <recommendedName>
        <fullName evidence="5">RanBP2-type domain-containing protein</fullName>
    </recommendedName>
</protein>
<feature type="domain" description="RanBP2-type" evidence="5">
    <location>
        <begin position="532"/>
        <end position="551"/>
    </location>
</feature>
<comment type="caution">
    <text evidence="6">The sequence shown here is derived from an EMBL/GenBank/DDBJ whole genome shotgun (WGS) entry which is preliminary data.</text>
</comment>
<name>A0ABD3NKI2_9STRA</name>
<dbReference type="GO" id="GO:0008270">
    <property type="term" value="F:zinc ion binding"/>
    <property type="evidence" value="ECO:0007669"/>
    <property type="project" value="UniProtKB-KW"/>
</dbReference>
<accession>A0ABD3NKI2</accession>
<dbReference type="InterPro" id="IPR001876">
    <property type="entry name" value="Znf_RanBP2"/>
</dbReference>
<dbReference type="EMBL" id="JALLPJ020001149">
    <property type="protein sequence ID" value="KAL3775582.1"/>
    <property type="molecule type" value="Genomic_DNA"/>
</dbReference>
<proteinExistence type="predicted"/>
<keyword evidence="7" id="KW-1185">Reference proteome</keyword>
<organism evidence="6 7">
    <name type="scientific">Cyclotella atomus</name>
    <dbReference type="NCBI Taxonomy" id="382360"/>
    <lineage>
        <taxon>Eukaryota</taxon>
        <taxon>Sar</taxon>
        <taxon>Stramenopiles</taxon>
        <taxon>Ochrophyta</taxon>
        <taxon>Bacillariophyta</taxon>
        <taxon>Coscinodiscophyceae</taxon>
        <taxon>Thalassiosirophycidae</taxon>
        <taxon>Stephanodiscales</taxon>
        <taxon>Stephanodiscaceae</taxon>
        <taxon>Cyclotella</taxon>
    </lineage>
</organism>
<feature type="compositionally biased region" description="Low complexity" evidence="4">
    <location>
        <begin position="368"/>
        <end position="381"/>
    </location>
</feature>
<keyword evidence="2" id="KW-0863">Zinc-finger</keyword>
<sequence length="580" mass="64535">MMAAPAKSTRNRRAASKHRDAAALSQSMPPSLTQDEEIKALRSHLKKKRSQMPIAAHSLRASALSQRILQNLDIENSFENESSEDEELEELFKRKQSLSLDERIALKKETEMEKSQSLDERIAWKKEKQRHGTSFILTKTEEGSGKKLRRKPSASRSVETEDLSSDDETLPDNASVDSHPHLYTDPSEVLSNFEKKLASVGKAPSQDSLIANQTFHKLTSFEEKIQRKLDQAAAYSKLSKTVSSGPRRRSISAPHPRIDKMKLQVVNQAATAEKDGRTNPSSDEPHDRMQRKHLSYEERLQLKISREAEVSHSANRRRSTSAPRPGVVQVQYPANSPKEKIDKSTVESMSSALDAFEGRLKEKLSQGTSSSSPTKSVPKRVLPARAQSDRAFSHDPKMRMKKSRKDTRLSKSVIVGNCKTWHCSKCTYLNKSSSSNETCQVCLEPKNSIVGRGEDAFRAKTSKATKSASALAHNGNELSRIDEAKVGGNLSRVYQSERTLNSSASRRKNVGAARRGANVSKSVNAGAFAAKWHCEKCTYLNGAASKCCKMCLEPVKVVDLQWKDLGSIIDETISMSLREK</sequence>
<evidence type="ECO:0000256" key="1">
    <source>
        <dbReference type="ARBA" id="ARBA00022723"/>
    </source>
</evidence>
<feature type="region of interest" description="Disordered" evidence="4">
    <location>
        <begin position="1"/>
        <end position="37"/>
    </location>
</feature>
<reference evidence="6 7" key="1">
    <citation type="submission" date="2024-10" db="EMBL/GenBank/DDBJ databases">
        <title>Updated reference genomes for cyclostephanoid diatoms.</title>
        <authorList>
            <person name="Roberts W.R."/>
            <person name="Alverson A.J."/>
        </authorList>
    </citation>
    <scope>NUCLEOTIDE SEQUENCE [LARGE SCALE GENOMIC DNA]</scope>
    <source>
        <strain evidence="6 7">AJA010-31</strain>
    </source>
</reference>
<dbReference type="AlphaFoldDB" id="A0ABD3NKI2"/>
<feature type="region of interest" description="Disordered" evidence="4">
    <location>
        <begin position="237"/>
        <end position="347"/>
    </location>
</feature>
<feature type="compositionally biased region" description="Polar residues" evidence="4">
    <location>
        <begin position="24"/>
        <end position="33"/>
    </location>
</feature>
<evidence type="ECO:0000313" key="6">
    <source>
        <dbReference type="EMBL" id="KAL3775582.1"/>
    </source>
</evidence>
<dbReference type="Proteomes" id="UP001530400">
    <property type="component" value="Unassembled WGS sequence"/>
</dbReference>
<feature type="compositionally biased region" description="Basic and acidic residues" evidence="4">
    <location>
        <begin position="272"/>
        <end position="310"/>
    </location>
</feature>
<evidence type="ECO:0000256" key="3">
    <source>
        <dbReference type="ARBA" id="ARBA00022833"/>
    </source>
</evidence>
<feature type="region of interest" description="Disordered" evidence="4">
    <location>
        <begin position="133"/>
        <end position="185"/>
    </location>
</feature>
<feature type="region of interest" description="Disordered" evidence="4">
    <location>
        <begin position="361"/>
        <end position="408"/>
    </location>
</feature>
<feature type="compositionally biased region" description="Basic and acidic residues" evidence="4">
    <location>
        <begin position="387"/>
        <end position="398"/>
    </location>
</feature>
<gene>
    <name evidence="6" type="ORF">ACHAWO_003762</name>
</gene>
<keyword evidence="1" id="KW-0479">Metal-binding</keyword>
<dbReference type="SMART" id="SM00547">
    <property type="entry name" value="ZnF_RBZ"/>
    <property type="match status" value="2"/>
</dbReference>
<dbReference type="PROSITE" id="PS01358">
    <property type="entry name" value="ZF_RANBP2_1"/>
    <property type="match status" value="1"/>
</dbReference>